<dbReference type="InterPro" id="IPR011990">
    <property type="entry name" value="TPR-like_helical_dom_sf"/>
</dbReference>
<evidence type="ECO:0000313" key="3">
    <source>
        <dbReference type="EMBL" id="OBX51411.1"/>
    </source>
</evidence>
<sequence length="582" mass="64930">MNIAPFVWFEFDKEVHELWQSMSVMGKRFAYHERLSVLMAQQTAFKADLDSLKLLDVFLSAVKSDLAGKSVSEARVLSHDDFARLIIILAYHVIQVIKQELRQAVVKPTVNIYTAQGFSRVYTRLFSQVGADPQSQMTAEQLQGFYYGMGVLCQGVGQAGQAVADRFFILPVIGARLFGTIDRTFVAGLDDDGQGVGVAEDSLYWAVHDFIEGFKRLQYSTNADDKAKQLFSEQPLFLTQVDKSVQAVDEQDERNEQAILQNGLQYGLQNHLPRDGQDNEQNNLNNDLQNHSINPLTNDGQNDLTSLHNQTMVDGQPISHSPAPVVQDMQTLQSAQSASQAHVASPNTPHQAKSPHQSNTTNLPPSAYKQRARASHTPKLFDEAYQDLLNINTPSDAVSEYQKAAAILTKFDTFISNKIAQGKQMDEIVFNDNQLQARKQALALLVKLIKQNNPSAMLRLALCYFEGRGVNVDIHKAIMLTKRSAQMGDVRAQKLLSRLYYQGFAPNDGGMAMDMSMGEHWLRKAADGGHPEAKKVCAYMNQVELLKNDHRTEMISDKRYGMLFIALGVGTVLLFILLGVIF</sequence>
<dbReference type="PANTHER" id="PTHR11102">
    <property type="entry name" value="SEL-1-LIKE PROTEIN"/>
    <property type="match status" value="1"/>
</dbReference>
<dbReference type="OrthoDB" id="6429934at2"/>
<dbReference type="SUPFAM" id="SSF81901">
    <property type="entry name" value="HCP-like"/>
    <property type="match status" value="1"/>
</dbReference>
<feature type="compositionally biased region" description="Polar residues" evidence="1">
    <location>
        <begin position="345"/>
        <end position="364"/>
    </location>
</feature>
<dbReference type="InterPro" id="IPR006597">
    <property type="entry name" value="Sel1-like"/>
</dbReference>
<dbReference type="PANTHER" id="PTHR11102:SF160">
    <property type="entry name" value="ERAD-ASSOCIATED E3 UBIQUITIN-PROTEIN LIGASE COMPONENT HRD3"/>
    <property type="match status" value="1"/>
</dbReference>
<dbReference type="Gene3D" id="1.25.40.10">
    <property type="entry name" value="Tetratricopeptide repeat domain"/>
    <property type="match status" value="1"/>
</dbReference>
<feature type="region of interest" description="Disordered" evidence="1">
    <location>
        <begin position="329"/>
        <end position="375"/>
    </location>
</feature>
<name>A0A1B8PKQ9_MORNO</name>
<feature type="transmembrane region" description="Helical" evidence="2">
    <location>
        <begin position="560"/>
        <end position="581"/>
    </location>
</feature>
<reference evidence="3 4" key="1">
    <citation type="submission" date="2016-06" db="EMBL/GenBank/DDBJ databases">
        <title>Draft genome of Moraxella nonliquefaciens CCUG 60284.</title>
        <authorList>
            <person name="Salva-Serra F."/>
            <person name="Engstrom-Jakobsson H."/>
            <person name="Thorell K."/>
            <person name="Gonzales-Siles L."/>
            <person name="Karlsson R."/>
            <person name="Boulund F."/>
            <person name="Engstrand L."/>
            <person name="Kristiansson E."/>
            <person name="Moore E."/>
        </authorList>
    </citation>
    <scope>NUCLEOTIDE SEQUENCE [LARGE SCALE GENOMIC DNA]</scope>
    <source>
        <strain evidence="3 4">CCUG 60284</strain>
    </source>
</reference>
<keyword evidence="2" id="KW-0472">Membrane</keyword>
<dbReference type="RefSeq" id="WP_066892590.1">
    <property type="nucleotide sequence ID" value="NZ_LZDN01000006.1"/>
</dbReference>
<evidence type="ECO:0000256" key="1">
    <source>
        <dbReference type="SAM" id="MobiDB-lite"/>
    </source>
</evidence>
<gene>
    <name evidence="3" type="ORF">A9Z60_07405</name>
</gene>
<dbReference type="SMART" id="SM00671">
    <property type="entry name" value="SEL1"/>
    <property type="match status" value="2"/>
</dbReference>
<evidence type="ECO:0008006" key="5">
    <source>
        <dbReference type="Google" id="ProtNLM"/>
    </source>
</evidence>
<dbReference type="AlphaFoldDB" id="A0A1B8PKQ9"/>
<protein>
    <recommendedName>
        <fullName evidence="5">Sel1 repeat family protein</fullName>
    </recommendedName>
</protein>
<evidence type="ECO:0000256" key="2">
    <source>
        <dbReference type="SAM" id="Phobius"/>
    </source>
</evidence>
<evidence type="ECO:0000313" key="4">
    <source>
        <dbReference type="Proteomes" id="UP000092671"/>
    </source>
</evidence>
<feature type="compositionally biased region" description="Low complexity" evidence="1">
    <location>
        <begin position="279"/>
        <end position="290"/>
    </location>
</feature>
<keyword evidence="2" id="KW-0812">Transmembrane</keyword>
<dbReference type="Pfam" id="PF08238">
    <property type="entry name" value="Sel1"/>
    <property type="match status" value="2"/>
</dbReference>
<dbReference type="EMBL" id="LZDN01000006">
    <property type="protein sequence ID" value="OBX51411.1"/>
    <property type="molecule type" value="Genomic_DNA"/>
</dbReference>
<comment type="caution">
    <text evidence="3">The sequence shown here is derived from an EMBL/GenBank/DDBJ whole genome shotgun (WGS) entry which is preliminary data.</text>
</comment>
<dbReference type="InterPro" id="IPR050767">
    <property type="entry name" value="Sel1_AlgK"/>
</dbReference>
<organism evidence="3 4">
    <name type="scientific">Moraxella nonliquefaciens</name>
    <dbReference type="NCBI Taxonomy" id="478"/>
    <lineage>
        <taxon>Bacteria</taxon>
        <taxon>Pseudomonadati</taxon>
        <taxon>Pseudomonadota</taxon>
        <taxon>Gammaproteobacteria</taxon>
        <taxon>Moraxellales</taxon>
        <taxon>Moraxellaceae</taxon>
        <taxon>Moraxella</taxon>
    </lineage>
</organism>
<proteinExistence type="predicted"/>
<keyword evidence="2" id="KW-1133">Transmembrane helix</keyword>
<feature type="region of interest" description="Disordered" evidence="1">
    <location>
        <begin position="268"/>
        <end position="307"/>
    </location>
</feature>
<feature type="compositionally biased region" description="Polar residues" evidence="1">
    <location>
        <begin position="291"/>
        <end position="307"/>
    </location>
</feature>
<dbReference type="Proteomes" id="UP000092671">
    <property type="component" value="Unassembled WGS sequence"/>
</dbReference>
<accession>A0A1B8PKQ9</accession>